<accession>G7DVU3</accession>
<feature type="compositionally biased region" description="Low complexity" evidence="1">
    <location>
        <begin position="69"/>
        <end position="80"/>
    </location>
</feature>
<evidence type="ECO:0000313" key="2">
    <source>
        <dbReference type="EMBL" id="GAA94703.1"/>
    </source>
</evidence>
<feature type="region of interest" description="Disordered" evidence="1">
    <location>
        <begin position="190"/>
        <end position="236"/>
    </location>
</feature>
<feature type="region of interest" description="Disordered" evidence="1">
    <location>
        <begin position="400"/>
        <end position="422"/>
    </location>
</feature>
<reference evidence="2 3" key="1">
    <citation type="journal article" date="2011" name="J. Gen. Appl. Microbiol.">
        <title>Draft genome sequencing of the enigmatic basidiomycete Mixia osmundae.</title>
        <authorList>
            <person name="Nishida H."/>
            <person name="Nagatsuka Y."/>
            <person name="Sugiyama J."/>
        </authorList>
    </citation>
    <scope>NUCLEOTIDE SEQUENCE [LARGE SCALE GENOMIC DNA]</scope>
    <source>
        <strain evidence="3">CBS 9802 / IAM 14324 / JCM 22182 / KY 12970</strain>
    </source>
</reference>
<protein>
    <submittedName>
        <fullName evidence="2">Uncharacterized protein</fullName>
    </submittedName>
</protein>
<feature type="region of interest" description="Disordered" evidence="1">
    <location>
        <begin position="1"/>
        <end position="175"/>
    </location>
</feature>
<feature type="region of interest" description="Disordered" evidence="1">
    <location>
        <begin position="248"/>
        <end position="283"/>
    </location>
</feature>
<comment type="caution">
    <text evidence="2">The sequence shown here is derived from an EMBL/GenBank/DDBJ whole genome shotgun (WGS) entry which is preliminary data.</text>
</comment>
<name>G7DVU3_MIXOS</name>
<reference evidence="2 3" key="2">
    <citation type="journal article" date="2012" name="Open Biol.">
        <title>Characteristics of nucleosomes and linker DNA regions on the genome of the basidiomycete Mixia osmundae revealed by mono- and dinucleosome mapping.</title>
        <authorList>
            <person name="Nishida H."/>
            <person name="Kondo S."/>
            <person name="Matsumoto T."/>
            <person name="Suzuki Y."/>
            <person name="Yoshikawa H."/>
            <person name="Taylor T.D."/>
            <person name="Sugiyama J."/>
        </authorList>
    </citation>
    <scope>NUCLEOTIDE SEQUENCE [LARGE SCALE GENOMIC DNA]</scope>
    <source>
        <strain evidence="3">CBS 9802 / IAM 14324 / JCM 22182 / KY 12970</strain>
    </source>
</reference>
<dbReference type="InParanoid" id="G7DVU3"/>
<feature type="compositionally biased region" description="Polar residues" evidence="1">
    <location>
        <begin position="201"/>
        <end position="219"/>
    </location>
</feature>
<feature type="compositionally biased region" description="Polar residues" evidence="1">
    <location>
        <begin position="655"/>
        <end position="669"/>
    </location>
</feature>
<evidence type="ECO:0000313" key="3">
    <source>
        <dbReference type="Proteomes" id="UP000009131"/>
    </source>
</evidence>
<dbReference type="Proteomes" id="UP000009131">
    <property type="component" value="Unassembled WGS sequence"/>
</dbReference>
<dbReference type="RefSeq" id="XP_014568184.1">
    <property type="nucleotide sequence ID" value="XM_014712698.1"/>
</dbReference>
<dbReference type="AlphaFoldDB" id="G7DVU3"/>
<feature type="region of interest" description="Disordered" evidence="1">
    <location>
        <begin position="645"/>
        <end position="669"/>
    </location>
</feature>
<feature type="compositionally biased region" description="Polar residues" evidence="1">
    <location>
        <begin position="587"/>
        <end position="599"/>
    </location>
</feature>
<keyword evidence="3" id="KW-1185">Reference proteome</keyword>
<dbReference type="EMBL" id="BABT02000046">
    <property type="protein sequence ID" value="GAA94703.1"/>
    <property type="molecule type" value="Genomic_DNA"/>
</dbReference>
<feature type="region of interest" description="Disordered" evidence="1">
    <location>
        <begin position="566"/>
        <end position="599"/>
    </location>
</feature>
<proteinExistence type="predicted"/>
<feature type="compositionally biased region" description="Basic and acidic residues" evidence="1">
    <location>
        <begin position="400"/>
        <end position="410"/>
    </location>
</feature>
<feature type="region of interest" description="Disordered" evidence="1">
    <location>
        <begin position="681"/>
        <end position="711"/>
    </location>
</feature>
<dbReference type="OrthoDB" id="2413468at2759"/>
<feature type="compositionally biased region" description="Polar residues" evidence="1">
    <location>
        <begin position="412"/>
        <end position="422"/>
    </location>
</feature>
<feature type="compositionally biased region" description="Polar residues" evidence="1">
    <location>
        <begin position="153"/>
        <end position="173"/>
    </location>
</feature>
<dbReference type="HOGENOM" id="CLU_366042_0_0_1"/>
<evidence type="ECO:0000256" key="1">
    <source>
        <dbReference type="SAM" id="MobiDB-lite"/>
    </source>
</evidence>
<feature type="compositionally biased region" description="Polar residues" evidence="1">
    <location>
        <begin position="1"/>
        <end position="14"/>
    </location>
</feature>
<feature type="compositionally biased region" description="Basic and acidic residues" evidence="1">
    <location>
        <begin position="129"/>
        <end position="149"/>
    </location>
</feature>
<gene>
    <name evidence="2" type="primary">Mo01356</name>
    <name evidence="2" type="ORF">E5Q_01356</name>
</gene>
<sequence length="762" mass="82525">MQLPPDSSSASRRVSINGNSSSSNTSTKTTAGPPLFAPPLDSLDGHHESGPSSTHSYIGYTPQQRHRTSSSASSNYSRNSFTTHSPAPLVHLSPQNDRTTSESHWHSSAETYASRSLHEPLAVLTPARSRSDSLQRSRQPEAEMIDPRRMRTPASSLPRGQTTPGNDQTTTSPIVDPGYFNGISPLVFPTSSSEHTRAHSDASSIYSSHNISQPTSPSLRNPPGHRPTMPRRVSSMDGSRFVRTLSVDMSPTTSRARRIAAKSTPDSPADEYPSRLLPGDSPIIVPSRKSSIAGIDSPMQELASLAPSRGSSLFPPQVDETIEEGPPRLPANSSPLDFAELYSTLPSPVDDHFAESKVVQPEVRHLPGEFDTESTRSNALDELNAAIGDALQSMNDIDDIPLKDTSEHDSGSAYSHSPVKSTVTAVQPGVQQTIGEEAALRQRDVPSRQISPTTSAVPISRELSSQGGPVAIAIDPNEQIRWHTPLESVNNTADYFPNRVVPRRHMPFTSAMSYAEVSRLRTAGERAKAYSAKLNELLGQDRGFSLWLDIASQNVGLVTAQRTEGRGSFSSIHQPVSPTDTIRRGGSQASLDINPRQLNPRSDLARRDMTNFRQSSILSAHRLSQTNLLGNPSVLNQVNKLTKPRFGMGRRTSKRSPSGKTASLPISHSYSGDRNLAGLISNPRPIVEPNETGSPAGLGLRPIQSRQSDESSYHAKLDRMSDILPAANRATLSEYLIRSDGNDLDAIGSYLADDRQGRVSIS</sequence>
<feature type="compositionally biased region" description="Low complexity" evidence="1">
    <location>
        <begin position="15"/>
        <end position="30"/>
    </location>
</feature>
<feature type="compositionally biased region" description="Polar residues" evidence="1">
    <location>
        <begin position="566"/>
        <end position="580"/>
    </location>
</feature>
<organism evidence="2 3">
    <name type="scientific">Mixia osmundae (strain CBS 9802 / IAM 14324 / JCM 22182 / KY 12970)</name>
    <dbReference type="NCBI Taxonomy" id="764103"/>
    <lineage>
        <taxon>Eukaryota</taxon>
        <taxon>Fungi</taxon>
        <taxon>Dikarya</taxon>
        <taxon>Basidiomycota</taxon>
        <taxon>Pucciniomycotina</taxon>
        <taxon>Mixiomycetes</taxon>
        <taxon>Mixiales</taxon>
        <taxon>Mixiaceae</taxon>
        <taxon>Mixia</taxon>
    </lineage>
</organism>